<evidence type="ECO:0000313" key="2">
    <source>
        <dbReference type="EMBL" id="KAL0168178.1"/>
    </source>
</evidence>
<gene>
    <name evidence="2" type="ORF">M9458_036400</name>
</gene>
<comment type="caution">
    <text evidence="2">The sequence shown here is derived from an EMBL/GenBank/DDBJ whole genome shotgun (WGS) entry which is preliminary data.</text>
</comment>
<keyword evidence="3" id="KW-1185">Reference proteome</keyword>
<organism evidence="2 3">
    <name type="scientific">Cirrhinus mrigala</name>
    <name type="common">Mrigala</name>
    <dbReference type="NCBI Taxonomy" id="683832"/>
    <lineage>
        <taxon>Eukaryota</taxon>
        <taxon>Metazoa</taxon>
        <taxon>Chordata</taxon>
        <taxon>Craniata</taxon>
        <taxon>Vertebrata</taxon>
        <taxon>Euteleostomi</taxon>
        <taxon>Actinopterygii</taxon>
        <taxon>Neopterygii</taxon>
        <taxon>Teleostei</taxon>
        <taxon>Ostariophysi</taxon>
        <taxon>Cypriniformes</taxon>
        <taxon>Cyprinidae</taxon>
        <taxon>Labeoninae</taxon>
        <taxon>Labeonini</taxon>
        <taxon>Cirrhinus</taxon>
    </lineage>
</organism>
<reference evidence="2 3" key="1">
    <citation type="submission" date="2024-05" db="EMBL/GenBank/DDBJ databases">
        <title>Genome sequencing and assembly of Indian major carp, Cirrhinus mrigala (Hamilton, 1822).</title>
        <authorList>
            <person name="Mohindra V."/>
            <person name="Chowdhury L.M."/>
            <person name="Lal K."/>
            <person name="Jena J.K."/>
        </authorList>
    </citation>
    <scope>NUCLEOTIDE SEQUENCE [LARGE SCALE GENOMIC DNA]</scope>
    <source>
        <strain evidence="2">CM1030</strain>
        <tissue evidence="2">Blood</tissue>
    </source>
</reference>
<protein>
    <recommendedName>
        <fullName evidence="4">Exophilin 5</fullName>
    </recommendedName>
</protein>
<evidence type="ECO:0008006" key="4">
    <source>
        <dbReference type="Google" id="ProtNLM"/>
    </source>
</evidence>
<feature type="region of interest" description="Disordered" evidence="1">
    <location>
        <begin position="201"/>
        <end position="250"/>
    </location>
</feature>
<dbReference type="Proteomes" id="UP001529510">
    <property type="component" value="Unassembled WGS sequence"/>
</dbReference>
<evidence type="ECO:0000313" key="3">
    <source>
        <dbReference type="Proteomes" id="UP001529510"/>
    </source>
</evidence>
<dbReference type="AlphaFoldDB" id="A0ABD0P237"/>
<feature type="region of interest" description="Disordered" evidence="1">
    <location>
        <begin position="153"/>
        <end position="175"/>
    </location>
</feature>
<feature type="non-terminal residue" evidence="2">
    <location>
        <position position="1"/>
    </location>
</feature>
<sequence>KRILANGVPSRTSQLDPAATLYSSLLNRQGFGVTPSSLTSSMTSVTSEKGEAVKTGFPFRRSTASVISLGNDTVFDDSDCIINGVETPGGSWNPNSIAKTTTSREIFNRSSLPSKSESKPDKCYSRLSFNESNNQTVDGDQIDMFYSPKRVNSGKRYAESSVETNKAVPNSSRAEPVDDFLIDDFDIDDFDETDIPDYFEEPPSFLASRDSSGAKTPSVREGGSSKPLEKKTVTPPALKPAKTSIPEPVYRNPAHDRFRGFSFPHCPEMMKIFHKKFGLHQFRFNQLEAINATL</sequence>
<name>A0ABD0P237_CIRMR</name>
<proteinExistence type="predicted"/>
<accession>A0ABD0P237</accession>
<feature type="non-terminal residue" evidence="2">
    <location>
        <position position="294"/>
    </location>
</feature>
<dbReference type="EMBL" id="JAMKFB020000018">
    <property type="protein sequence ID" value="KAL0168178.1"/>
    <property type="molecule type" value="Genomic_DNA"/>
</dbReference>
<feature type="compositionally biased region" description="Polar residues" evidence="1">
    <location>
        <begin position="161"/>
        <end position="173"/>
    </location>
</feature>
<evidence type="ECO:0000256" key="1">
    <source>
        <dbReference type="SAM" id="MobiDB-lite"/>
    </source>
</evidence>